<sequence length="140" mass="16022">MTLIANLIFDTATLVLIWAVQLAIYPALTYYGHENLRIWHRSYTKRITLVVLPLMFGQLGFTVLAVLGAASFIAVTKLVLIILVWILTFTIFVPLHNRIEESTAMESRSIASNLVSKNWWRTLLWTLVFILSAYQIFIHG</sequence>
<dbReference type="Proteomes" id="UP001597012">
    <property type="component" value="Unassembled WGS sequence"/>
</dbReference>
<keyword evidence="1" id="KW-1133">Transmembrane helix</keyword>
<proteinExistence type="predicted"/>
<keyword evidence="1" id="KW-0472">Membrane</keyword>
<accession>A0ABW3B4U0</accession>
<keyword evidence="3" id="KW-1185">Reference proteome</keyword>
<dbReference type="RefSeq" id="WP_379934376.1">
    <property type="nucleotide sequence ID" value="NZ_JBHTHY010000006.1"/>
</dbReference>
<feature type="transmembrane region" description="Helical" evidence="1">
    <location>
        <begin position="78"/>
        <end position="97"/>
    </location>
</feature>
<dbReference type="EMBL" id="JBHTHY010000006">
    <property type="protein sequence ID" value="MFD0797866.1"/>
    <property type="molecule type" value="Genomic_DNA"/>
</dbReference>
<gene>
    <name evidence="2" type="ORF">ACFQZJ_10365</name>
</gene>
<protein>
    <recommendedName>
        <fullName evidence="4">DUF1772 domain-containing protein</fullName>
    </recommendedName>
</protein>
<evidence type="ECO:0000313" key="3">
    <source>
        <dbReference type="Proteomes" id="UP001597012"/>
    </source>
</evidence>
<organism evidence="2 3">
    <name type="scientific">Maribacter chungangensis</name>
    <dbReference type="NCBI Taxonomy" id="1069117"/>
    <lineage>
        <taxon>Bacteria</taxon>
        <taxon>Pseudomonadati</taxon>
        <taxon>Bacteroidota</taxon>
        <taxon>Flavobacteriia</taxon>
        <taxon>Flavobacteriales</taxon>
        <taxon>Flavobacteriaceae</taxon>
        <taxon>Maribacter</taxon>
    </lineage>
</organism>
<feature type="transmembrane region" description="Helical" evidence="1">
    <location>
        <begin position="6"/>
        <end position="28"/>
    </location>
</feature>
<name>A0ABW3B4U0_9FLAO</name>
<evidence type="ECO:0000313" key="2">
    <source>
        <dbReference type="EMBL" id="MFD0797866.1"/>
    </source>
</evidence>
<reference evidence="3" key="1">
    <citation type="journal article" date="2019" name="Int. J. Syst. Evol. Microbiol.">
        <title>The Global Catalogue of Microorganisms (GCM) 10K type strain sequencing project: providing services to taxonomists for standard genome sequencing and annotation.</title>
        <authorList>
            <consortium name="The Broad Institute Genomics Platform"/>
            <consortium name="The Broad Institute Genome Sequencing Center for Infectious Disease"/>
            <person name="Wu L."/>
            <person name="Ma J."/>
        </authorList>
    </citation>
    <scope>NUCLEOTIDE SEQUENCE [LARGE SCALE GENOMIC DNA]</scope>
    <source>
        <strain evidence="3">CCUG 61948</strain>
    </source>
</reference>
<keyword evidence="1" id="KW-0812">Transmembrane</keyword>
<evidence type="ECO:0000256" key="1">
    <source>
        <dbReference type="SAM" id="Phobius"/>
    </source>
</evidence>
<feature type="transmembrane region" description="Helical" evidence="1">
    <location>
        <begin position="118"/>
        <end position="138"/>
    </location>
</feature>
<evidence type="ECO:0008006" key="4">
    <source>
        <dbReference type="Google" id="ProtNLM"/>
    </source>
</evidence>
<comment type="caution">
    <text evidence="2">The sequence shown here is derived from an EMBL/GenBank/DDBJ whole genome shotgun (WGS) entry which is preliminary data.</text>
</comment>
<feature type="transmembrane region" description="Helical" evidence="1">
    <location>
        <begin position="49"/>
        <end position="72"/>
    </location>
</feature>